<evidence type="ECO:0000313" key="2">
    <source>
        <dbReference type="Proteomes" id="UP001057702"/>
    </source>
</evidence>
<name>A0ABT1Q1Z5_9ACTN</name>
<organism evidence="1 2">
    <name type="scientific">Streptomyces humicola</name>
    <dbReference type="NCBI Taxonomy" id="2953240"/>
    <lineage>
        <taxon>Bacteria</taxon>
        <taxon>Bacillati</taxon>
        <taxon>Actinomycetota</taxon>
        <taxon>Actinomycetes</taxon>
        <taxon>Kitasatosporales</taxon>
        <taxon>Streptomycetaceae</taxon>
        <taxon>Streptomyces</taxon>
    </lineage>
</organism>
<accession>A0ABT1Q1Z5</accession>
<keyword evidence="2" id="KW-1185">Reference proteome</keyword>
<gene>
    <name evidence="1" type="ORF">NGB36_26060</name>
</gene>
<comment type="caution">
    <text evidence="1">The sequence shown here is derived from an EMBL/GenBank/DDBJ whole genome shotgun (WGS) entry which is preliminary data.</text>
</comment>
<dbReference type="Proteomes" id="UP001057702">
    <property type="component" value="Unassembled WGS sequence"/>
</dbReference>
<evidence type="ECO:0000313" key="1">
    <source>
        <dbReference type="EMBL" id="MCQ4083956.1"/>
    </source>
</evidence>
<sequence>MRWLKRDDHPAGGAKGASAAPMVWMPWVCAIRVNSRSPAISGPDPPRGGAFGSHDELGEDVARRGGAGDEVKCLARPPGGATHVHDGGYEACARAVEDRLAQRLRVHIELRQDLDRDAFALREQAEQNVLDVDARLPSAAA</sequence>
<dbReference type="EMBL" id="JANFNG010000028">
    <property type="protein sequence ID" value="MCQ4083956.1"/>
    <property type="molecule type" value="Genomic_DNA"/>
</dbReference>
<protein>
    <submittedName>
        <fullName evidence="1">Uncharacterized protein</fullName>
    </submittedName>
</protein>
<reference evidence="1" key="1">
    <citation type="submission" date="2022-06" db="EMBL/GenBank/DDBJ databases">
        <title>Draft genome sequence of Streptomyces sp. RB6PN25 isolated from peat swamp forest in Thailand.</title>
        <authorList>
            <person name="Duangmal K."/>
            <person name="Klaysubun C."/>
        </authorList>
    </citation>
    <scope>NUCLEOTIDE SEQUENCE</scope>
    <source>
        <strain evidence="1">RB6PN25</strain>
    </source>
</reference>
<proteinExistence type="predicted"/>